<feature type="transmembrane region" description="Helical" evidence="2">
    <location>
        <begin position="226"/>
        <end position="246"/>
    </location>
</feature>
<feature type="domain" description="Conjugative transposon TraJ C-terminal" evidence="3">
    <location>
        <begin position="8"/>
        <end position="247"/>
    </location>
</feature>
<dbReference type="InterPro" id="IPR012424">
    <property type="entry name" value="Conjugative_transposon_TraJ_C"/>
</dbReference>
<dbReference type="AlphaFoldDB" id="W4UTH6"/>
<protein>
    <submittedName>
        <fullName evidence="4">Conjugative transposon protein TraJ</fullName>
    </submittedName>
</protein>
<feature type="coiled-coil region" evidence="1">
    <location>
        <begin position="100"/>
        <end position="127"/>
    </location>
</feature>
<gene>
    <name evidence="4" type="ORF">JCM10512_2430</name>
</gene>
<feature type="transmembrane region" description="Helical" evidence="2">
    <location>
        <begin position="68"/>
        <end position="89"/>
    </location>
</feature>
<organism evidence="4 5">
    <name type="scientific">Bacteroides reticulotermitis JCM 10512</name>
    <dbReference type="NCBI Taxonomy" id="1445607"/>
    <lineage>
        <taxon>Bacteria</taxon>
        <taxon>Pseudomonadati</taxon>
        <taxon>Bacteroidota</taxon>
        <taxon>Bacteroidia</taxon>
        <taxon>Bacteroidales</taxon>
        <taxon>Bacteroidaceae</taxon>
        <taxon>Bacteroides</taxon>
    </lineage>
</organism>
<evidence type="ECO:0000259" key="3">
    <source>
        <dbReference type="Pfam" id="PF07863"/>
    </source>
</evidence>
<keyword evidence="2" id="KW-1133">Transmembrane helix</keyword>
<accession>W4UTH6</accession>
<dbReference type="NCBIfam" id="TIGR03782">
    <property type="entry name" value="Bac_Flav_CT_J"/>
    <property type="match status" value="1"/>
</dbReference>
<keyword evidence="2" id="KW-0472">Membrane</keyword>
<dbReference type="EMBL" id="BAIV01000014">
    <property type="protein sequence ID" value="GAE84112.1"/>
    <property type="molecule type" value="Genomic_DNA"/>
</dbReference>
<dbReference type="STRING" id="1445607.JCM10512_2430"/>
<evidence type="ECO:0000313" key="4">
    <source>
        <dbReference type="EMBL" id="GAE84112.1"/>
    </source>
</evidence>
<evidence type="ECO:0000256" key="2">
    <source>
        <dbReference type="SAM" id="Phobius"/>
    </source>
</evidence>
<name>W4UTH6_9BACE</name>
<dbReference type="InterPro" id="IPR022393">
    <property type="entry name" value="Conjugative_transposon_TraJ"/>
</dbReference>
<feature type="transmembrane region" description="Helical" evidence="2">
    <location>
        <begin position="29"/>
        <end position="47"/>
    </location>
</feature>
<keyword evidence="2" id="KW-0812">Transmembrane</keyword>
<dbReference type="Pfam" id="PF07863">
    <property type="entry name" value="CtnDOT_TraJ"/>
    <property type="match status" value="1"/>
</dbReference>
<comment type="caution">
    <text evidence="4">The sequence shown here is derived from an EMBL/GenBank/DDBJ whole genome shotgun (WGS) entry which is preliminary data.</text>
</comment>
<keyword evidence="5" id="KW-1185">Reference proteome</keyword>
<sequence length="250" mass="28672">MVLLSISFENMHQILRNLYDTMTKLCHPMMDMAMALAALGALFYIAYRVWQSLSRAEPIDVFSMLRPFVLGMCILFFDVMVLGTLNGIFSPIVQGTGMLLRDQTFDLQKYQQEKDKLRADMMAKTMMTGRVFASNEELDAELDNMGWSEEEHTALQTMYEVSYAFSLQGIVQMVMRKLLEILFQSASLVIDTIRTFFLIVLSILGPIAFALSVFDGLQNTLVQWLARYISVYLWLPVADLFGAMLARYRR</sequence>
<dbReference type="Proteomes" id="UP000019131">
    <property type="component" value="Unassembled WGS sequence"/>
</dbReference>
<reference evidence="4 5" key="1">
    <citation type="journal article" date="2014" name="Genome Announc.">
        <title>Draft Genome Sequence of Bacteroides reticulotermitis Strain JCM 10512T, Isolated from the Gut of a Termite.</title>
        <authorList>
            <person name="Yuki M."/>
            <person name="Oshima K."/>
            <person name="Suda W."/>
            <person name="Sakamoto M."/>
            <person name="Iida T."/>
            <person name="Hattori M."/>
            <person name="Ohkuma M."/>
        </authorList>
    </citation>
    <scope>NUCLEOTIDE SEQUENCE [LARGE SCALE GENOMIC DNA]</scope>
    <source>
        <strain evidence="4 5">JCM 10512</strain>
    </source>
</reference>
<proteinExistence type="predicted"/>
<feature type="transmembrane region" description="Helical" evidence="2">
    <location>
        <begin position="196"/>
        <end position="214"/>
    </location>
</feature>
<keyword evidence="1" id="KW-0175">Coiled coil</keyword>
<evidence type="ECO:0000313" key="5">
    <source>
        <dbReference type="Proteomes" id="UP000019131"/>
    </source>
</evidence>
<evidence type="ECO:0000256" key="1">
    <source>
        <dbReference type="SAM" id="Coils"/>
    </source>
</evidence>